<accession>A0A2J6TD58</accession>
<gene>
    <name evidence="1" type="ORF">K444DRAFT_720655</name>
</gene>
<dbReference type="OrthoDB" id="3439494at2759"/>
<keyword evidence="2" id="KW-1185">Reference proteome</keyword>
<sequence>IMNAIRSYEPEYNVQYFFCDLPGIREKIFTIRMIKYAFQNAGIWPVSFKAVRRKLKEYGKKGRKDTGL</sequence>
<feature type="non-terminal residue" evidence="1">
    <location>
        <position position="1"/>
    </location>
</feature>
<dbReference type="GeneID" id="36596561"/>
<reference evidence="1 2" key="1">
    <citation type="submission" date="2016-04" db="EMBL/GenBank/DDBJ databases">
        <title>A degradative enzymes factory behind the ericoid mycorrhizal symbiosis.</title>
        <authorList>
            <consortium name="DOE Joint Genome Institute"/>
            <person name="Martino E."/>
            <person name="Morin E."/>
            <person name="Grelet G."/>
            <person name="Kuo A."/>
            <person name="Kohler A."/>
            <person name="Daghino S."/>
            <person name="Barry K."/>
            <person name="Choi C."/>
            <person name="Cichocki N."/>
            <person name="Clum A."/>
            <person name="Copeland A."/>
            <person name="Hainaut M."/>
            <person name="Haridas S."/>
            <person name="Labutti K."/>
            <person name="Lindquist E."/>
            <person name="Lipzen A."/>
            <person name="Khouja H.-R."/>
            <person name="Murat C."/>
            <person name="Ohm R."/>
            <person name="Olson A."/>
            <person name="Spatafora J."/>
            <person name="Veneault-Fourrey C."/>
            <person name="Henrissat B."/>
            <person name="Grigoriev I."/>
            <person name="Martin F."/>
            <person name="Perotto S."/>
        </authorList>
    </citation>
    <scope>NUCLEOTIDE SEQUENCE [LARGE SCALE GENOMIC DNA]</scope>
    <source>
        <strain evidence="1 2">E</strain>
    </source>
</reference>
<evidence type="ECO:0000313" key="2">
    <source>
        <dbReference type="Proteomes" id="UP000235371"/>
    </source>
</evidence>
<dbReference type="AlphaFoldDB" id="A0A2J6TD58"/>
<evidence type="ECO:0000313" key="1">
    <source>
        <dbReference type="EMBL" id="PMD60964.1"/>
    </source>
</evidence>
<dbReference type="EMBL" id="KZ613787">
    <property type="protein sequence ID" value="PMD60964.1"/>
    <property type="molecule type" value="Genomic_DNA"/>
</dbReference>
<protein>
    <submittedName>
        <fullName evidence="1">Uncharacterized protein</fullName>
    </submittedName>
</protein>
<dbReference type="InParanoid" id="A0A2J6TD58"/>
<proteinExistence type="predicted"/>
<dbReference type="RefSeq" id="XP_024737868.1">
    <property type="nucleotide sequence ID" value="XM_024888485.1"/>
</dbReference>
<dbReference type="Proteomes" id="UP000235371">
    <property type="component" value="Unassembled WGS sequence"/>
</dbReference>
<name>A0A2J6TD58_9HELO</name>
<organism evidence="1 2">
    <name type="scientific">Hyaloscypha bicolor E</name>
    <dbReference type="NCBI Taxonomy" id="1095630"/>
    <lineage>
        <taxon>Eukaryota</taxon>
        <taxon>Fungi</taxon>
        <taxon>Dikarya</taxon>
        <taxon>Ascomycota</taxon>
        <taxon>Pezizomycotina</taxon>
        <taxon>Leotiomycetes</taxon>
        <taxon>Helotiales</taxon>
        <taxon>Hyaloscyphaceae</taxon>
        <taxon>Hyaloscypha</taxon>
        <taxon>Hyaloscypha bicolor</taxon>
    </lineage>
</organism>